<dbReference type="InParanoid" id="A0A0C2T3H9"/>
<dbReference type="HOGENOM" id="CLU_2072546_0_0_1"/>
<sequence length="118" mass="13621">MVSNAWMKRSSLCRISYNMGGHSMCLWSSGALLLWCACRLKPWHIYSVLPMDVGFELHPQKWQSRSLSRRHGSYAFQKSQEIWSFVIMSAAFGLSFDSDDNILHLGHSISVKHVEWMV</sequence>
<evidence type="ECO:0000313" key="2">
    <source>
        <dbReference type="Proteomes" id="UP000054549"/>
    </source>
</evidence>
<organism evidence="1 2">
    <name type="scientific">Amanita muscaria (strain Koide BX008)</name>
    <dbReference type="NCBI Taxonomy" id="946122"/>
    <lineage>
        <taxon>Eukaryota</taxon>
        <taxon>Fungi</taxon>
        <taxon>Dikarya</taxon>
        <taxon>Basidiomycota</taxon>
        <taxon>Agaricomycotina</taxon>
        <taxon>Agaricomycetes</taxon>
        <taxon>Agaricomycetidae</taxon>
        <taxon>Agaricales</taxon>
        <taxon>Pluteineae</taxon>
        <taxon>Amanitaceae</taxon>
        <taxon>Amanita</taxon>
    </lineage>
</organism>
<evidence type="ECO:0000313" key="1">
    <source>
        <dbReference type="EMBL" id="KIL70430.1"/>
    </source>
</evidence>
<accession>A0A0C2T3H9</accession>
<dbReference type="Proteomes" id="UP000054549">
    <property type="component" value="Unassembled WGS sequence"/>
</dbReference>
<proteinExistence type="predicted"/>
<protein>
    <submittedName>
        <fullName evidence="1">Uncharacterized protein</fullName>
    </submittedName>
</protein>
<reference evidence="1 2" key="1">
    <citation type="submission" date="2014-04" db="EMBL/GenBank/DDBJ databases">
        <title>Evolutionary Origins and Diversification of the Mycorrhizal Mutualists.</title>
        <authorList>
            <consortium name="DOE Joint Genome Institute"/>
            <consortium name="Mycorrhizal Genomics Consortium"/>
            <person name="Kohler A."/>
            <person name="Kuo A."/>
            <person name="Nagy L.G."/>
            <person name="Floudas D."/>
            <person name="Copeland A."/>
            <person name="Barry K.W."/>
            <person name="Cichocki N."/>
            <person name="Veneault-Fourrey C."/>
            <person name="LaButti K."/>
            <person name="Lindquist E.A."/>
            <person name="Lipzen A."/>
            <person name="Lundell T."/>
            <person name="Morin E."/>
            <person name="Murat C."/>
            <person name="Riley R."/>
            <person name="Ohm R."/>
            <person name="Sun H."/>
            <person name="Tunlid A."/>
            <person name="Henrissat B."/>
            <person name="Grigoriev I.V."/>
            <person name="Hibbett D.S."/>
            <person name="Martin F."/>
        </authorList>
    </citation>
    <scope>NUCLEOTIDE SEQUENCE [LARGE SCALE GENOMIC DNA]</scope>
    <source>
        <strain evidence="1 2">Koide BX008</strain>
    </source>
</reference>
<keyword evidence="2" id="KW-1185">Reference proteome</keyword>
<dbReference type="AlphaFoldDB" id="A0A0C2T3H9"/>
<dbReference type="EMBL" id="KN818224">
    <property type="protein sequence ID" value="KIL70430.1"/>
    <property type="molecule type" value="Genomic_DNA"/>
</dbReference>
<gene>
    <name evidence="1" type="ORF">M378DRAFT_622567</name>
</gene>
<name>A0A0C2T3H9_AMAMK</name>